<keyword evidence="2" id="KW-0614">Plasmid</keyword>
<geneLocation type="plasmid" evidence="2 3">
    <name>1</name>
</geneLocation>
<dbReference type="HOGENOM" id="CLU_457677_0_0_0"/>
<gene>
    <name evidence="2" type="ORF">J421_4828</name>
</gene>
<protein>
    <submittedName>
        <fullName evidence="2">Uncharacterized protein</fullName>
    </submittedName>
</protein>
<feature type="region of interest" description="Disordered" evidence="1">
    <location>
        <begin position="325"/>
        <end position="359"/>
    </location>
</feature>
<dbReference type="KEGG" id="gba:J421_4828"/>
<reference evidence="2 3" key="1">
    <citation type="journal article" date="2014" name="Genome Announc.">
        <title>Genome Sequence and Methylome of Soil Bacterium Gemmatirosa kalamazoonensis KBS708T, a Member of the Rarely Cultivated Gemmatimonadetes Phylum.</title>
        <authorList>
            <person name="Debruyn J.M."/>
            <person name="Radosevich M."/>
            <person name="Wommack K.E."/>
            <person name="Polson S.W."/>
            <person name="Hauser L.J."/>
            <person name="Fawaz M.N."/>
            <person name="Korlach J."/>
            <person name="Tsai Y.C."/>
        </authorList>
    </citation>
    <scope>NUCLEOTIDE SEQUENCE [LARGE SCALE GENOMIC DNA]</scope>
    <source>
        <strain evidence="2 3">KBS708</strain>
        <plasmid evidence="3">Plasmid 1</plasmid>
    </source>
</reference>
<evidence type="ECO:0000313" key="3">
    <source>
        <dbReference type="Proteomes" id="UP000019151"/>
    </source>
</evidence>
<dbReference type="EMBL" id="CP007129">
    <property type="protein sequence ID" value="AHG92363.1"/>
    <property type="molecule type" value="Genomic_DNA"/>
</dbReference>
<evidence type="ECO:0000256" key="1">
    <source>
        <dbReference type="SAM" id="MobiDB-lite"/>
    </source>
</evidence>
<feature type="compositionally biased region" description="Pro residues" evidence="1">
    <location>
        <begin position="331"/>
        <end position="352"/>
    </location>
</feature>
<dbReference type="Proteomes" id="UP000019151">
    <property type="component" value="Plasmid 1"/>
</dbReference>
<evidence type="ECO:0000313" key="2">
    <source>
        <dbReference type="EMBL" id="AHG92363.1"/>
    </source>
</evidence>
<keyword evidence="3" id="KW-1185">Reference proteome</keyword>
<dbReference type="InParanoid" id="W0RRZ5"/>
<dbReference type="AlphaFoldDB" id="W0RRZ5"/>
<organism evidence="2 3">
    <name type="scientific">Gemmatirosa kalamazoonensis</name>
    <dbReference type="NCBI Taxonomy" id="861299"/>
    <lineage>
        <taxon>Bacteria</taxon>
        <taxon>Pseudomonadati</taxon>
        <taxon>Gemmatimonadota</taxon>
        <taxon>Gemmatimonadia</taxon>
        <taxon>Gemmatimonadales</taxon>
        <taxon>Gemmatimonadaceae</taxon>
        <taxon>Gemmatirosa</taxon>
    </lineage>
</organism>
<dbReference type="OrthoDB" id="8766834at2"/>
<name>W0RRZ5_9BACT</name>
<accession>W0RRZ5</accession>
<proteinExistence type="predicted"/>
<dbReference type="RefSeq" id="WP_025413707.1">
    <property type="nucleotide sequence ID" value="NZ_CP007129.1"/>
</dbReference>
<sequence>MIDYVSHTAVLARVRLALAAVADPAVDADRDELLADAAGYPEALVVGAVVDHLLMHAGTDGVELQLLGRAADLWTRGLQVYEAITAVRAGVESALADPTALTAVATFNAAMAQLGALRTALTAIGADVDSLRDDIIPLPYLSTPHPRQQDLAIAAWPWGDRFLARRTEAFVRAAFEHAKTPRARAFALGTLASYAGNVAGSSYLVHAVGGPRRTHPRRDRLARNTVGAWLRANRPLPSLRKLAEMVGHAGAVGGAPGLPPDVDGQLSAALADAYPGMPPADVALGLQRLRQHLELLSVFVRPPLPAPPPTVLMGALAPLDAVAGPIDVVEDPPPGDPGPPPPTGPDPAPGSPPGADDKSKKSDACTIVIGILVLGVVLLIDCIVHWVQNQKCDPIKDLEDALGEDGGNPDPEPDPTASQAQLVALAASPNGTMLVMQLFQYQTIAWQALSGALDFLVHKGLVYPDDPMLGTVLFTQFTALPPQPTFPMRDEVAANEGYVKPPGGAVEHPTTAPPSPYPVGASPAIFVDGAAVYSPATGAPEVAVRVWLQIARGVLDSENFDLDADRRAHAPCWQVHAGTSIDDDPLQVETLPYAAL</sequence>